<dbReference type="AlphaFoldDB" id="A0A0P1F684"/>
<evidence type="ECO:0000313" key="3">
    <source>
        <dbReference type="Proteomes" id="UP000054823"/>
    </source>
</evidence>
<evidence type="ECO:0000256" key="1">
    <source>
        <dbReference type="SAM" id="Phobius"/>
    </source>
</evidence>
<dbReference type="EMBL" id="CYPW01000006">
    <property type="protein sequence ID" value="CUH51033.1"/>
    <property type="molecule type" value="Genomic_DNA"/>
</dbReference>
<keyword evidence="1" id="KW-0472">Membrane</keyword>
<protein>
    <submittedName>
        <fullName evidence="2">Uncharacterized protein</fullName>
    </submittedName>
</protein>
<dbReference type="RefSeq" id="WP_058238409.1">
    <property type="nucleotide sequence ID" value="NZ_CYPW01000006.1"/>
</dbReference>
<dbReference type="Proteomes" id="UP000054823">
    <property type="component" value="Unassembled WGS sequence"/>
</dbReference>
<gene>
    <name evidence="2" type="ORF">SHM7688_00466</name>
</gene>
<reference evidence="2 3" key="1">
    <citation type="submission" date="2015-09" db="EMBL/GenBank/DDBJ databases">
        <authorList>
            <consortium name="Swine Surveillance"/>
        </authorList>
    </citation>
    <scope>NUCLEOTIDE SEQUENCE [LARGE SCALE GENOMIC DNA]</scope>
    <source>
        <strain evidence="2 3">CECT 7688</strain>
    </source>
</reference>
<evidence type="ECO:0000313" key="2">
    <source>
        <dbReference type="EMBL" id="CUH51033.1"/>
    </source>
</evidence>
<keyword evidence="3" id="KW-1185">Reference proteome</keyword>
<keyword evidence="1" id="KW-1133">Transmembrane helix</keyword>
<organism evidence="2 3">
    <name type="scientific">Shimia marina</name>
    <dbReference type="NCBI Taxonomy" id="321267"/>
    <lineage>
        <taxon>Bacteria</taxon>
        <taxon>Pseudomonadati</taxon>
        <taxon>Pseudomonadota</taxon>
        <taxon>Alphaproteobacteria</taxon>
        <taxon>Rhodobacterales</taxon>
        <taxon>Roseobacteraceae</taxon>
    </lineage>
</organism>
<name>A0A0P1F684_9RHOB</name>
<accession>A0A0P1F684</accession>
<dbReference type="OrthoDB" id="6638257at2"/>
<proteinExistence type="predicted"/>
<keyword evidence="1" id="KW-0812">Transmembrane</keyword>
<sequence>MADVVLILGSGPNAVSAKDWPRSVFDAVVSINNAWRIRNDWTHLIHPEDFPEDRRPNDLQPTQKRVQHTEYVPQNNAFGGVLFAGGTMAFTAGYWALGALKPKVMAFIGCDMVYPKSGQTHFYGKGAADPLRADVSLQSLEGKAARLGLIAARSECRVVNLSVEESRLVFPRATIDTIEAVAPRAPCPVEEVYALRREENALGYDAPSGRYWEILDRIKPCKLAAIDAQWLALWEQTYSP</sequence>
<feature type="transmembrane region" description="Helical" evidence="1">
    <location>
        <begin position="77"/>
        <end position="97"/>
    </location>
</feature>
<dbReference type="STRING" id="321267.SHM7688_00466"/>